<evidence type="ECO:0000313" key="2">
    <source>
        <dbReference type="EMBL" id="CAF1032811.1"/>
    </source>
</evidence>
<proteinExistence type="predicted"/>
<evidence type="ECO:0000313" key="1">
    <source>
        <dbReference type="EMBL" id="CAF1008945.1"/>
    </source>
</evidence>
<evidence type="ECO:0000313" key="4">
    <source>
        <dbReference type="EMBL" id="CAF3803546.1"/>
    </source>
</evidence>
<sequence length="85" mass="9968">MDVRFTSPRNSVAFWSKLRRNFKTSCSLKPFLSDSGEVYNQTDDMLRMAADHHEKLFEEPVVYRSHPYNDSVVPNWDTANETTPR</sequence>
<dbReference type="EMBL" id="CAJNOK010006612">
    <property type="protein sequence ID" value="CAF1008945.1"/>
    <property type="molecule type" value="Genomic_DNA"/>
</dbReference>
<dbReference type="EMBL" id="CAJOBC010003855">
    <property type="protein sequence ID" value="CAF3803546.1"/>
    <property type="molecule type" value="Genomic_DNA"/>
</dbReference>
<dbReference type="Proteomes" id="UP000663829">
    <property type="component" value="Unassembled WGS sequence"/>
</dbReference>
<dbReference type="EMBL" id="CAJOBA010006620">
    <property type="protein sequence ID" value="CAF3777859.1"/>
    <property type="molecule type" value="Genomic_DNA"/>
</dbReference>
<protein>
    <submittedName>
        <fullName evidence="2">Uncharacterized protein</fullName>
    </submittedName>
</protein>
<reference evidence="2" key="1">
    <citation type="submission" date="2021-02" db="EMBL/GenBank/DDBJ databases">
        <authorList>
            <person name="Nowell W R."/>
        </authorList>
    </citation>
    <scope>NUCLEOTIDE SEQUENCE</scope>
</reference>
<organism evidence="2 5">
    <name type="scientific">Didymodactylos carnosus</name>
    <dbReference type="NCBI Taxonomy" id="1234261"/>
    <lineage>
        <taxon>Eukaryota</taxon>
        <taxon>Metazoa</taxon>
        <taxon>Spiralia</taxon>
        <taxon>Gnathifera</taxon>
        <taxon>Rotifera</taxon>
        <taxon>Eurotatoria</taxon>
        <taxon>Bdelloidea</taxon>
        <taxon>Philodinida</taxon>
        <taxon>Philodinidae</taxon>
        <taxon>Didymodactylos</taxon>
    </lineage>
</organism>
<evidence type="ECO:0000313" key="3">
    <source>
        <dbReference type="EMBL" id="CAF3777859.1"/>
    </source>
</evidence>
<evidence type="ECO:0000313" key="5">
    <source>
        <dbReference type="Proteomes" id="UP000663829"/>
    </source>
</evidence>
<comment type="caution">
    <text evidence="2">The sequence shown here is derived from an EMBL/GenBank/DDBJ whole genome shotgun (WGS) entry which is preliminary data.</text>
</comment>
<accession>A0A814J716</accession>
<dbReference type="Proteomes" id="UP000677228">
    <property type="component" value="Unassembled WGS sequence"/>
</dbReference>
<name>A0A814J716_9BILA</name>
<dbReference type="EMBL" id="CAJNOQ010003856">
    <property type="protein sequence ID" value="CAF1032811.1"/>
    <property type="molecule type" value="Genomic_DNA"/>
</dbReference>
<keyword evidence="5" id="KW-1185">Reference proteome</keyword>
<dbReference type="Proteomes" id="UP000681722">
    <property type="component" value="Unassembled WGS sequence"/>
</dbReference>
<dbReference type="Proteomes" id="UP000682733">
    <property type="component" value="Unassembled WGS sequence"/>
</dbReference>
<gene>
    <name evidence="2" type="ORF">GPM918_LOCUS15367</name>
    <name evidence="1" type="ORF">OVA965_LOCUS14943</name>
    <name evidence="4" type="ORF">SRO942_LOCUS15365</name>
    <name evidence="3" type="ORF">TMI583_LOCUS14947</name>
</gene>
<dbReference type="AlphaFoldDB" id="A0A814J716"/>